<dbReference type="AlphaFoldDB" id="A0A380H859"/>
<protein>
    <submittedName>
        <fullName evidence="1">SIS domain-containing protein</fullName>
    </submittedName>
</protein>
<gene>
    <name evidence="1" type="ORF">NCTC11807_02430</name>
</gene>
<evidence type="ECO:0000313" key="1">
    <source>
        <dbReference type="EMBL" id="SUM74105.1"/>
    </source>
</evidence>
<dbReference type="Proteomes" id="UP000255425">
    <property type="component" value="Unassembled WGS sequence"/>
</dbReference>
<name>A0A380H859_9STAP</name>
<keyword evidence="2" id="KW-1185">Reference proteome</keyword>
<organism evidence="1 2">
    <name type="scientific">Staphylococcus saccharolyticus</name>
    <dbReference type="NCBI Taxonomy" id="33028"/>
    <lineage>
        <taxon>Bacteria</taxon>
        <taxon>Bacillati</taxon>
        <taxon>Bacillota</taxon>
        <taxon>Bacilli</taxon>
        <taxon>Bacillales</taxon>
        <taxon>Staphylococcaceae</taxon>
        <taxon>Staphylococcus</taxon>
    </lineage>
</organism>
<accession>A0A380H859</accession>
<dbReference type="EMBL" id="UHDZ01000001">
    <property type="protein sequence ID" value="SUM74105.1"/>
    <property type="molecule type" value="Genomic_DNA"/>
</dbReference>
<evidence type="ECO:0000313" key="2">
    <source>
        <dbReference type="Proteomes" id="UP000255425"/>
    </source>
</evidence>
<reference evidence="1 2" key="1">
    <citation type="submission" date="2018-06" db="EMBL/GenBank/DDBJ databases">
        <authorList>
            <consortium name="Pathogen Informatics"/>
            <person name="Doyle S."/>
        </authorList>
    </citation>
    <scope>NUCLEOTIDE SEQUENCE [LARGE SCALE GENOMIC DNA]</scope>
    <source>
        <strain evidence="1 2">NCTC11807</strain>
    </source>
</reference>
<proteinExistence type="predicted"/>
<sequence length="57" mass="6666">MTEFNNYRLILDELNHTLSLVNDREYEHFINDVVGANRIFTAGKGRSDLLRIVLRCV</sequence>